<organism evidence="2">
    <name type="scientific">Micrurus corallinus</name>
    <name type="common">Brazilian coral snake</name>
    <dbReference type="NCBI Taxonomy" id="54390"/>
    <lineage>
        <taxon>Eukaryota</taxon>
        <taxon>Metazoa</taxon>
        <taxon>Chordata</taxon>
        <taxon>Craniata</taxon>
        <taxon>Vertebrata</taxon>
        <taxon>Euteleostomi</taxon>
        <taxon>Lepidosauria</taxon>
        <taxon>Squamata</taxon>
        <taxon>Bifurcata</taxon>
        <taxon>Unidentata</taxon>
        <taxon>Episquamata</taxon>
        <taxon>Toxicofera</taxon>
        <taxon>Serpentes</taxon>
        <taxon>Colubroidea</taxon>
        <taxon>Elapidae</taxon>
        <taxon>Elapinae</taxon>
        <taxon>Micrurus</taxon>
    </lineage>
</organism>
<dbReference type="EMBL" id="IACJ01055314">
    <property type="protein sequence ID" value="LAA43959.1"/>
    <property type="molecule type" value="Transcribed_RNA"/>
</dbReference>
<sequence>MPATGFSQRRCGYWAGPARLLLSGQGISPDTPRRKREATLCNSSPGRLREKQQPRLELPREEAQGGPGSQAQEVNYHEEASLSQPDHGGKTGRLRRAEAQVP</sequence>
<accession>A0A2D4F903</accession>
<dbReference type="AlphaFoldDB" id="A0A2D4F903"/>
<reference evidence="2" key="1">
    <citation type="submission" date="2017-07" db="EMBL/GenBank/DDBJ databases">
        <authorList>
            <person name="Mikheyev A."/>
            <person name="Grau M."/>
        </authorList>
    </citation>
    <scope>NUCLEOTIDE SEQUENCE</scope>
    <source>
        <tissue evidence="2">Venom_gland</tissue>
    </source>
</reference>
<evidence type="ECO:0000313" key="2">
    <source>
        <dbReference type="EMBL" id="LAA43959.1"/>
    </source>
</evidence>
<reference evidence="2" key="2">
    <citation type="submission" date="2017-11" db="EMBL/GenBank/DDBJ databases">
        <title>Coralsnake Venomics: Analyses of Venom Gland Transcriptomes and Proteomes of Six Brazilian Taxa.</title>
        <authorList>
            <person name="Aird S.D."/>
            <person name="Jorge da Silva N."/>
            <person name="Qiu L."/>
            <person name="Villar-Briones A."/>
            <person name="Aparecida-Saddi V."/>
            <person name="Campos-Telles M.P."/>
            <person name="Grau M."/>
            <person name="Mikheyev A.S."/>
        </authorList>
    </citation>
    <scope>NUCLEOTIDE SEQUENCE</scope>
    <source>
        <tissue evidence="2">Venom_gland</tissue>
    </source>
</reference>
<feature type="region of interest" description="Disordered" evidence="1">
    <location>
        <begin position="24"/>
        <end position="102"/>
    </location>
</feature>
<feature type="compositionally biased region" description="Basic and acidic residues" evidence="1">
    <location>
        <begin position="47"/>
        <end position="63"/>
    </location>
</feature>
<protein>
    <submittedName>
        <fullName evidence="2">Uncharacterized protein</fullName>
    </submittedName>
</protein>
<proteinExistence type="predicted"/>
<name>A0A2D4F903_MICCO</name>
<evidence type="ECO:0000256" key="1">
    <source>
        <dbReference type="SAM" id="MobiDB-lite"/>
    </source>
</evidence>